<proteinExistence type="predicted"/>
<protein>
    <submittedName>
        <fullName evidence="1">Alpha-L-fucosidase</fullName>
    </submittedName>
</protein>
<reference evidence="1 2" key="1">
    <citation type="submission" date="2020-05" db="EMBL/GenBank/DDBJ databases">
        <title>Draft Genome Sequence of Bifidobacterium longum subsp. Infantis BI-G201, a Commercialization Strain.</title>
        <authorList>
            <person name="Song J."/>
            <person name="Xu Y."/>
            <person name="Han D."/>
            <person name="Teng Q."/>
            <person name="Jiang D."/>
            <person name="Liu Q."/>
        </authorList>
    </citation>
    <scope>NUCLEOTIDE SEQUENCE [LARGE SCALE GENOMIC DNA]</scope>
    <source>
        <strain evidence="1 2">BI-G201</strain>
    </source>
</reference>
<organism evidence="1 2">
    <name type="scientific">Bifidobacterium longum subsp. infantis</name>
    <dbReference type="NCBI Taxonomy" id="1682"/>
    <lineage>
        <taxon>Bacteria</taxon>
        <taxon>Bacillati</taxon>
        <taxon>Actinomycetota</taxon>
        <taxon>Actinomycetes</taxon>
        <taxon>Bifidobacteriales</taxon>
        <taxon>Bifidobacteriaceae</taxon>
        <taxon>Bifidobacterium</taxon>
    </lineage>
</organism>
<comment type="caution">
    <text evidence="1">The sequence shown here is derived from an EMBL/GenBank/DDBJ whole genome shotgun (WGS) entry which is preliminary data.</text>
</comment>
<evidence type="ECO:0000313" key="2">
    <source>
        <dbReference type="Proteomes" id="UP000551316"/>
    </source>
</evidence>
<gene>
    <name evidence="1" type="ORF">HNS28_09065</name>
</gene>
<name>A0A7Y5ALF3_BIFLI</name>
<evidence type="ECO:0000313" key="1">
    <source>
        <dbReference type="EMBL" id="NQX51583.1"/>
    </source>
</evidence>
<dbReference type="AlphaFoldDB" id="A0A7Y5ALF3"/>
<sequence length="60" mass="5882">AVVDAAGRVPLRIAADAVDADSAVTLGGSAVAVDADGDVLTADVPASEVAGPQVVHFVRR</sequence>
<feature type="non-terminal residue" evidence="1">
    <location>
        <position position="1"/>
    </location>
</feature>
<dbReference type="Proteomes" id="UP000551316">
    <property type="component" value="Unassembled WGS sequence"/>
</dbReference>
<dbReference type="EMBL" id="JABNND010000020">
    <property type="protein sequence ID" value="NQX51583.1"/>
    <property type="molecule type" value="Genomic_DNA"/>
</dbReference>
<accession>A0A7Y5ALF3</accession>